<organism evidence="1 2">
    <name type="scientific">Trifolium pratense</name>
    <name type="common">Red clover</name>
    <dbReference type="NCBI Taxonomy" id="57577"/>
    <lineage>
        <taxon>Eukaryota</taxon>
        <taxon>Viridiplantae</taxon>
        <taxon>Streptophyta</taxon>
        <taxon>Embryophyta</taxon>
        <taxon>Tracheophyta</taxon>
        <taxon>Spermatophyta</taxon>
        <taxon>Magnoliopsida</taxon>
        <taxon>eudicotyledons</taxon>
        <taxon>Gunneridae</taxon>
        <taxon>Pentapetalae</taxon>
        <taxon>rosids</taxon>
        <taxon>fabids</taxon>
        <taxon>Fabales</taxon>
        <taxon>Fabaceae</taxon>
        <taxon>Papilionoideae</taxon>
        <taxon>50 kb inversion clade</taxon>
        <taxon>NPAAA clade</taxon>
        <taxon>Hologalegina</taxon>
        <taxon>IRL clade</taxon>
        <taxon>Trifolieae</taxon>
        <taxon>Trifolium</taxon>
    </lineage>
</organism>
<feature type="non-terminal residue" evidence="1">
    <location>
        <position position="79"/>
    </location>
</feature>
<evidence type="ECO:0000313" key="2">
    <source>
        <dbReference type="Proteomes" id="UP000236291"/>
    </source>
</evidence>
<sequence length="79" mass="8999">MDQASTIEAEPSIVLHSKSKKVVKSRESSFNSEYEGSIGEEPSRYEVWGCQLQILPKDPVQDWQNNHHGMVCSDKEIHL</sequence>
<comment type="caution">
    <text evidence="1">The sequence shown here is derived from an EMBL/GenBank/DDBJ whole genome shotgun (WGS) entry which is preliminary data.</text>
</comment>
<gene>
    <name evidence="1" type="ORF">L195_g026973</name>
</gene>
<reference evidence="1 2" key="2">
    <citation type="journal article" date="2017" name="Front. Plant Sci.">
        <title>Gene Classification and Mining of Molecular Markers Useful in Red Clover (Trifolium pratense) Breeding.</title>
        <authorList>
            <person name="Istvanek J."/>
            <person name="Dluhosova J."/>
            <person name="Dluhos P."/>
            <person name="Patkova L."/>
            <person name="Nedelnik J."/>
            <person name="Repkova J."/>
        </authorList>
    </citation>
    <scope>NUCLEOTIDE SEQUENCE [LARGE SCALE GENOMIC DNA]</scope>
    <source>
        <strain evidence="2">cv. Tatra</strain>
        <tissue evidence="1">Young leaves</tissue>
    </source>
</reference>
<accession>A0A2K3KXU2</accession>
<dbReference type="AlphaFoldDB" id="A0A2K3KXU2"/>
<proteinExistence type="predicted"/>
<evidence type="ECO:0000313" key="1">
    <source>
        <dbReference type="EMBL" id="PNX71102.1"/>
    </source>
</evidence>
<dbReference type="EMBL" id="ASHM01022885">
    <property type="protein sequence ID" value="PNX71102.1"/>
    <property type="molecule type" value="Genomic_DNA"/>
</dbReference>
<name>A0A2K3KXU2_TRIPR</name>
<dbReference type="ExpressionAtlas" id="A0A2K3KXU2">
    <property type="expression patterns" value="baseline"/>
</dbReference>
<reference evidence="1 2" key="1">
    <citation type="journal article" date="2014" name="Am. J. Bot.">
        <title>Genome assembly and annotation for red clover (Trifolium pratense; Fabaceae).</title>
        <authorList>
            <person name="Istvanek J."/>
            <person name="Jaros M."/>
            <person name="Krenek A."/>
            <person name="Repkova J."/>
        </authorList>
    </citation>
    <scope>NUCLEOTIDE SEQUENCE [LARGE SCALE GENOMIC DNA]</scope>
    <source>
        <strain evidence="2">cv. Tatra</strain>
        <tissue evidence="1">Young leaves</tissue>
    </source>
</reference>
<protein>
    <submittedName>
        <fullName evidence="1">Uncharacterized protein</fullName>
    </submittedName>
</protein>
<dbReference type="Proteomes" id="UP000236291">
    <property type="component" value="Unassembled WGS sequence"/>
</dbReference>